<evidence type="ECO:0000313" key="7">
    <source>
        <dbReference type="Proteomes" id="UP000628109"/>
    </source>
</evidence>
<sequence>MPRPAEAGGEARLGGPLPGADAGAQSRQVTGLLRRRRWLAALLLILLAVPGGAVWLYANARAMPVVRRLDVALPFPADAPRRPVTVALLTDSHLSGPDNSPERMARIVALVNRLRPELIVLGGDYIGDDKGGATYDPAQSIAPFAALRAPLGVVAVLGNHDARKHTGISRRQWGDLFGRIGIRLLDNQAVRRGPLAIGGLRDIYTGRPDIPGTLAAMQALGAAPLMLSHGPDAFPLLPDRAMLTLVGHTHCGQVALPFAGIVYVPSRYGTRYACGVYREGRRTMVVSAGLGTSGLPIRMLAPPDVWLITIHPR</sequence>
<evidence type="ECO:0000313" key="6">
    <source>
        <dbReference type="EMBL" id="GFZ83640.1"/>
    </source>
</evidence>
<dbReference type="Pfam" id="PF00149">
    <property type="entry name" value="Metallophos"/>
    <property type="match status" value="1"/>
</dbReference>
<evidence type="ECO:0000256" key="4">
    <source>
        <dbReference type="SAM" id="Phobius"/>
    </source>
</evidence>
<dbReference type="Gene3D" id="3.60.21.10">
    <property type="match status" value="1"/>
</dbReference>
<dbReference type="PANTHER" id="PTHR31302:SF31">
    <property type="entry name" value="PHOSPHODIESTERASE YAEI"/>
    <property type="match status" value="1"/>
</dbReference>
<feature type="transmembrane region" description="Helical" evidence="4">
    <location>
        <begin position="38"/>
        <end position="58"/>
    </location>
</feature>
<evidence type="ECO:0000259" key="5">
    <source>
        <dbReference type="Pfam" id="PF00149"/>
    </source>
</evidence>
<accession>A0ABQ1ER50</accession>
<dbReference type="InterPro" id="IPR051158">
    <property type="entry name" value="Metallophosphoesterase_sf"/>
</dbReference>
<dbReference type="InterPro" id="IPR004843">
    <property type="entry name" value="Calcineurin-like_PHP"/>
</dbReference>
<dbReference type="EMBL" id="BMDU01000002">
    <property type="protein sequence ID" value="GFZ83640.1"/>
    <property type="molecule type" value="Genomic_DNA"/>
</dbReference>
<keyword evidence="4" id="KW-0472">Membrane</keyword>
<dbReference type="PANTHER" id="PTHR31302">
    <property type="entry name" value="TRANSMEMBRANE PROTEIN WITH METALLOPHOSPHOESTERASE DOMAIN-RELATED"/>
    <property type="match status" value="1"/>
</dbReference>
<feature type="region of interest" description="Disordered" evidence="3">
    <location>
        <begin position="1"/>
        <end position="23"/>
    </location>
</feature>
<evidence type="ECO:0000256" key="1">
    <source>
        <dbReference type="ARBA" id="ARBA00022723"/>
    </source>
</evidence>
<dbReference type="Proteomes" id="UP000628109">
    <property type="component" value="Unassembled WGS sequence"/>
</dbReference>
<protein>
    <recommendedName>
        <fullName evidence="5">Calcineurin-like phosphoesterase domain-containing protein</fullName>
    </recommendedName>
</protein>
<keyword evidence="1" id="KW-0479">Metal-binding</keyword>
<evidence type="ECO:0000256" key="3">
    <source>
        <dbReference type="SAM" id="MobiDB-lite"/>
    </source>
</evidence>
<feature type="compositionally biased region" description="Low complexity" evidence="3">
    <location>
        <begin position="13"/>
        <end position="23"/>
    </location>
</feature>
<gene>
    <name evidence="6" type="ORF">GCM10019071_10230</name>
</gene>
<keyword evidence="4" id="KW-0812">Transmembrane</keyword>
<name>A0ABQ1ER50_SPHSA</name>
<dbReference type="SUPFAM" id="SSF56300">
    <property type="entry name" value="Metallo-dependent phosphatases"/>
    <property type="match status" value="1"/>
</dbReference>
<organism evidence="6 7">
    <name type="scientific">Sphingobium fuliginis (strain ATCC 27551)</name>
    <dbReference type="NCBI Taxonomy" id="336203"/>
    <lineage>
        <taxon>Bacteria</taxon>
        <taxon>Pseudomonadati</taxon>
        <taxon>Pseudomonadota</taxon>
        <taxon>Alphaproteobacteria</taxon>
        <taxon>Sphingomonadales</taxon>
        <taxon>Sphingomonadaceae</taxon>
        <taxon>Sphingobium</taxon>
    </lineage>
</organism>
<feature type="domain" description="Calcineurin-like phosphoesterase" evidence="5">
    <location>
        <begin position="85"/>
        <end position="199"/>
    </location>
</feature>
<evidence type="ECO:0000256" key="2">
    <source>
        <dbReference type="ARBA" id="ARBA00022801"/>
    </source>
</evidence>
<comment type="caution">
    <text evidence="6">The sequence shown here is derived from an EMBL/GenBank/DDBJ whole genome shotgun (WGS) entry which is preliminary data.</text>
</comment>
<dbReference type="InterPro" id="IPR029052">
    <property type="entry name" value="Metallo-depent_PP-like"/>
</dbReference>
<reference evidence="7" key="1">
    <citation type="journal article" date="2019" name="Int. J. Syst. Evol. Microbiol.">
        <title>The Global Catalogue of Microorganisms (GCM) 10K type strain sequencing project: providing services to taxonomists for standard genome sequencing and annotation.</title>
        <authorList>
            <consortium name="The Broad Institute Genomics Platform"/>
            <consortium name="The Broad Institute Genome Sequencing Center for Infectious Disease"/>
            <person name="Wu L."/>
            <person name="Ma J."/>
        </authorList>
    </citation>
    <scope>NUCLEOTIDE SEQUENCE [LARGE SCALE GENOMIC DNA]</scope>
    <source>
        <strain evidence="7">CCM 7327</strain>
    </source>
</reference>
<keyword evidence="2" id="KW-0378">Hydrolase</keyword>
<proteinExistence type="predicted"/>
<keyword evidence="7" id="KW-1185">Reference proteome</keyword>
<keyword evidence="4" id="KW-1133">Transmembrane helix</keyword>